<dbReference type="Pfam" id="PF14420">
    <property type="entry name" value="Clr5"/>
    <property type="match status" value="1"/>
</dbReference>
<evidence type="ECO:0000313" key="3">
    <source>
        <dbReference type="Proteomes" id="UP000033540"/>
    </source>
</evidence>
<gene>
    <name evidence="2" type="ORF">P875_00064794</name>
</gene>
<feature type="domain" description="Clr5" evidence="1">
    <location>
        <begin position="10"/>
        <end position="58"/>
    </location>
</feature>
<evidence type="ECO:0000313" key="2">
    <source>
        <dbReference type="EMBL" id="KJK63753.1"/>
    </source>
</evidence>
<sequence>MKHTISFRMWEMKRGLIIKLYQEEEWPLKQVLKRIRSDTFNPSETQLRSRLKKWGVTKLSRRRSQNKFIMSHCEDLSSESCLKSPVYSGDEMAHSASTSHSTTKDDFHTPERGDTMHEMQTASGIIPHDSFHSSASAMSAITPSWEYHDVSPGYHSRFIHPALNYYNPAMDRPKAELTSSQWPMTMSYGMLPEDVNNDSAARFYTTAPSGMFMHQPAQFTPFPPQSDWFHAPDCQLVYQPS</sequence>
<evidence type="ECO:0000259" key="1">
    <source>
        <dbReference type="Pfam" id="PF14420"/>
    </source>
</evidence>
<dbReference type="AlphaFoldDB" id="A0A0F0ICU8"/>
<dbReference type="OrthoDB" id="5308957at2759"/>
<reference evidence="2 3" key="1">
    <citation type="submission" date="2015-02" db="EMBL/GenBank/DDBJ databases">
        <title>Draft genome sequence of Aspergillus parasiticus SU-1.</title>
        <authorList>
            <person name="Yu J."/>
            <person name="Fedorova N."/>
            <person name="Yin Y."/>
            <person name="Losada L."/>
            <person name="Zafar N."/>
            <person name="Taujale R."/>
            <person name="Ehrlich K.C."/>
            <person name="Bhatnagar D."/>
            <person name="Cleveland T.E."/>
            <person name="Bennett J.W."/>
            <person name="Nierman W.C."/>
        </authorList>
    </citation>
    <scope>NUCLEOTIDE SEQUENCE [LARGE SCALE GENOMIC DNA]</scope>
    <source>
        <strain evidence="3">ATCC 56775 / NRRL 5862 / SRRC 143 / SU-1</strain>
    </source>
</reference>
<dbReference type="InterPro" id="IPR025676">
    <property type="entry name" value="Clr5_dom"/>
</dbReference>
<accession>A0A0F0ICU8</accession>
<protein>
    <submittedName>
        <fullName evidence="2">Clr5 domain protein</fullName>
    </submittedName>
</protein>
<proteinExistence type="predicted"/>
<comment type="caution">
    <text evidence="2">The sequence shown here is derived from an EMBL/GenBank/DDBJ whole genome shotgun (WGS) entry which is preliminary data.</text>
</comment>
<name>A0A0F0ICU8_ASPPU</name>
<dbReference type="Proteomes" id="UP000033540">
    <property type="component" value="Unassembled WGS sequence"/>
</dbReference>
<organism evidence="2 3">
    <name type="scientific">Aspergillus parasiticus (strain ATCC 56775 / NRRL 5862 / SRRC 143 / SU-1)</name>
    <dbReference type="NCBI Taxonomy" id="1403190"/>
    <lineage>
        <taxon>Eukaryota</taxon>
        <taxon>Fungi</taxon>
        <taxon>Dikarya</taxon>
        <taxon>Ascomycota</taxon>
        <taxon>Pezizomycotina</taxon>
        <taxon>Eurotiomycetes</taxon>
        <taxon>Eurotiomycetidae</taxon>
        <taxon>Eurotiales</taxon>
        <taxon>Aspergillaceae</taxon>
        <taxon>Aspergillus</taxon>
        <taxon>Aspergillus subgen. Circumdati</taxon>
    </lineage>
</organism>
<dbReference type="EMBL" id="JZEE01000543">
    <property type="protein sequence ID" value="KJK63753.1"/>
    <property type="molecule type" value="Genomic_DNA"/>
</dbReference>